<gene>
    <name evidence="2" type="ORF">K7C98_00570</name>
</gene>
<comment type="caution">
    <text evidence="2">The sequence shown here is derived from an EMBL/GenBank/DDBJ whole genome shotgun (WGS) entry which is preliminary data.</text>
</comment>
<evidence type="ECO:0000313" key="3">
    <source>
        <dbReference type="Proteomes" id="UP001139031"/>
    </source>
</evidence>
<evidence type="ECO:0008006" key="4">
    <source>
        <dbReference type="Google" id="ProtNLM"/>
    </source>
</evidence>
<dbReference type="Proteomes" id="UP001139031">
    <property type="component" value="Unassembled WGS sequence"/>
</dbReference>
<name>A0ABS7THY3_9BACT</name>
<organism evidence="2 3">
    <name type="scientific">Nannocystis pusilla</name>
    <dbReference type="NCBI Taxonomy" id="889268"/>
    <lineage>
        <taxon>Bacteria</taxon>
        <taxon>Pseudomonadati</taxon>
        <taxon>Myxococcota</taxon>
        <taxon>Polyangia</taxon>
        <taxon>Nannocystales</taxon>
        <taxon>Nannocystaceae</taxon>
        <taxon>Nannocystis</taxon>
    </lineage>
</organism>
<feature type="chain" id="PRO_5046701177" description="Lipoprotein" evidence="1">
    <location>
        <begin position="20"/>
        <end position="131"/>
    </location>
</feature>
<dbReference type="EMBL" id="JAIRAU010000001">
    <property type="protein sequence ID" value="MBZ5707731.1"/>
    <property type="molecule type" value="Genomic_DNA"/>
</dbReference>
<reference evidence="2" key="1">
    <citation type="submission" date="2021-08" db="EMBL/GenBank/DDBJ databases">
        <authorList>
            <person name="Stevens D.C."/>
        </authorList>
    </citation>
    <scope>NUCLEOTIDE SEQUENCE</scope>
    <source>
        <strain evidence="2">DSM 53165</strain>
    </source>
</reference>
<proteinExistence type="predicted"/>
<keyword evidence="1" id="KW-0732">Signal</keyword>
<evidence type="ECO:0000313" key="2">
    <source>
        <dbReference type="EMBL" id="MBZ5707731.1"/>
    </source>
</evidence>
<dbReference type="RefSeq" id="WP_224189494.1">
    <property type="nucleotide sequence ID" value="NZ_JAIRAU010000001.1"/>
</dbReference>
<keyword evidence="3" id="KW-1185">Reference proteome</keyword>
<sequence>MNRVTLSLVALVGCHSVMAGCAASPGPAATAPAAAAATAELTVTYRGAPLSNARIVARLGQEARIDTTTDDGHSAAIKLLIEDGGAGNYRTAVDVQYDGATIGSNLFLSAPGQSAAAESDELRLTLRVSPA</sequence>
<protein>
    <recommendedName>
        <fullName evidence="4">Lipoprotein</fullName>
    </recommendedName>
</protein>
<dbReference type="PROSITE" id="PS51257">
    <property type="entry name" value="PROKAR_LIPOPROTEIN"/>
    <property type="match status" value="1"/>
</dbReference>
<evidence type="ECO:0000256" key="1">
    <source>
        <dbReference type="SAM" id="SignalP"/>
    </source>
</evidence>
<accession>A0ABS7THY3</accession>
<feature type="signal peptide" evidence="1">
    <location>
        <begin position="1"/>
        <end position="19"/>
    </location>
</feature>